<gene>
    <name evidence="1" type="ORF">BXT84_13605</name>
</gene>
<reference evidence="1 2" key="1">
    <citation type="journal article" date="2019" name="Sci. Rep.">
        <title>Sulfobacillus thermotolerans: new insights into resistance and metabolic capacities of acidophilic chemolithotrophs.</title>
        <authorList>
            <person name="Panyushkina A.E."/>
            <person name="Babenko V.V."/>
            <person name="Nikitina A.S."/>
            <person name="Selezneva O.V."/>
            <person name="Tsaplina I.A."/>
            <person name="Letarova M.A."/>
            <person name="Kostryukova E.S."/>
            <person name="Letarov A.V."/>
        </authorList>
    </citation>
    <scope>NUCLEOTIDE SEQUENCE [LARGE SCALE GENOMIC DNA]</scope>
    <source>
        <strain evidence="1 2">Kr1</strain>
    </source>
</reference>
<evidence type="ECO:0000313" key="1">
    <source>
        <dbReference type="EMBL" id="AUW94859.1"/>
    </source>
</evidence>
<dbReference type="Proteomes" id="UP000325292">
    <property type="component" value="Chromosome"/>
</dbReference>
<keyword evidence="2" id="KW-1185">Reference proteome</keyword>
<dbReference type="EMBL" id="CP019454">
    <property type="protein sequence ID" value="AUW94859.1"/>
    <property type="molecule type" value="Genomic_DNA"/>
</dbReference>
<accession>A0ABM6RTU7</accession>
<name>A0ABM6RTU7_9FIRM</name>
<evidence type="ECO:0008006" key="3">
    <source>
        <dbReference type="Google" id="ProtNLM"/>
    </source>
</evidence>
<proteinExistence type="predicted"/>
<organism evidence="1 2">
    <name type="scientific">Sulfobacillus thermotolerans</name>
    <dbReference type="NCBI Taxonomy" id="338644"/>
    <lineage>
        <taxon>Bacteria</taxon>
        <taxon>Bacillati</taxon>
        <taxon>Bacillota</taxon>
        <taxon>Clostridia</taxon>
        <taxon>Eubacteriales</taxon>
        <taxon>Clostridiales Family XVII. Incertae Sedis</taxon>
        <taxon>Sulfobacillus</taxon>
    </lineage>
</organism>
<sequence>MAHYSVLSPGLPVQLTVGRQTWPATVRARLPDRIYFAFDDLVPELFQHPQTATVQWHSPPLTWQLTIEAQASPLDERLLTGLLVSAPRPVEHRQFRRFLWQWPIRIQWGWWPRHVLGTTRDLSTAGCRLQTSRPLPDRQNLTAILSGPTQVWTCQAALLRQTEEAANTWTAVILWMPGLQTPEWQQWIAQQG</sequence>
<dbReference type="SUPFAM" id="SSF141371">
    <property type="entry name" value="PilZ domain-like"/>
    <property type="match status" value="1"/>
</dbReference>
<protein>
    <recommendedName>
        <fullName evidence="3">PilZ domain-containing protein</fullName>
    </recommendedName>
</protein>
<evidence type="ECO:0000313" key="2">
    <source>
        <dbReference type="Proteomes" id="UP000325292"/>
    </source>
</evidence>